<evidence type="ECO:0008006" key="3">
    <source>
        <dbReference type="Google" id="ProtNLM"/>
    </source>
</evidence>
<sequence>MATVMLFKMLFIGYLCSILYERCLVEEVYTLHRENVYNAKPYLACLKRQKECFDFKVEAVVLGVGNLTIPV</sequence>
<dbReference type="Proteomes" id="UP001174196">
    <property type="component" value="Unassembled WGS sequence"/>
</dbReference>
<accession>A0ABT8IM05</accession>
<dbReference type="RefSeq" id="WP_301237931.1">
    <property type="nucleotide sequence ID" value="NZ_JANRHH010000020.1"/>
</dbReference>
<evidence type="ECO:0000313" key="1">
    <source>
        <dbReference type="EMBL" id="MDN4593219.1"/>
    </source>
</evidence>
<gene>
    <name evidence="1" type="ORF">NWF35_04765</name>
</gene>
<comment type="caution">
    <text evidence="1">The sequence shown here is derived from an EMBL/GenBank/DDBJ whole genome shotgun (WGS) entry which is preliminary data.</text>
</comment>
<name>A0ABT8IM05_9BACL</name>
<keyword evidence="2" id="KW-1185">Reference proteome</keyword>
<dbReference type="EMBL" id="JANRHH010000020">
    <property type="protein sequence ID" value="MDN4593219.1"/>
    <property type="molecule type" value="Genomic_DNA"/>
</dbReference>
<protein>
    <recommendedName>
        <fullName evidence="3">Secreted protein</fullName>
    </recommendedName>
</protein>
<evidence type="ECO:0000313" key="2">
    <source>
        <dbReference type="Proteomes" id="UP001174196"/>
    </source>
</evidence>
<reference evidence="1" key="1">
    <citation type="submission" date="2022-08" db="EMBL/GenBank/DDBJ databases">
        <title>Polycladomyces zharkentsis sp. nov., a novel thermophilic CMC and starch-degrading bacterium isolated from a geothermal spring in Kazakhstan.</title>
        <authorList>
            <person name="Mashzhan A."/>
            <person name="Kistaubaeva A."/>
            <person name="Javier-Lopez R."/>
            <person name="Birkeland N.-K."/>
        </authorList>
    </citation>
    <scope>NUCLEOTIDE SEQUENCE</scope>
    <source>
        <strain evidence="1">KSR 13</strain>
    </source>
</reference>
<proteinExistence type="predicted"/>
<organism evidence="1 2">
    <name type="scientific">Polycladomyces subterraneus</name>
    <dbReference type="NCBI Taxonomy" id="1016997"/>
    <lineage>
        <taxon>Bacteria</taxon>
        <taxon>Bacillati</taxon>
        <taxon>Bacillota</taxon>
        <taxon>Bacilli</taxon>
        <taxon>Bacillales</taxon>
        <taxon>Thermoactinomycetaceae</taxon>
        <taxon>Polycladomyces</taxon>
    </lineage>
</organism>